<comment type="caution">
    <text evidence="1">The sequence shown here is derived from an EMBL/GenBank/DDBJ whole genome shotgun (WGS) entry which is preliminary data.</text>
</comment>
<gene>
    <name evidence="1" type="ORF">DU508_09980</name>
</gene>
<keyword evidence="2" id="KW-1185">Reference proteome</keyword>
<organism evidence="1 2">
    <name type="scientific">Pedobacter chinensis</name>
    <dbReference type="NCBI Taxonomy" id="2282421"/>
    <lineage>
        <taxon>Bacteria</taxon>
        <taxon>Pseudomonadati</taxon>
        <taxon>Bacteroidota</taxon>
        <taxon>Sphingobacteriia</taxon>
        <taxon>Sphingobacteriales</taxon>
        <taxon>Sphingobacteriaceae</taxon>
        <taxon>Pedobacter</taxon>
    </lineage>
</organism>
<reference evidence="1 2" key="1">
    <citation type="submission" date="2018-07" db="EMBL/GenBank/DDBJ databases">
        <title>Pedobacter sp. nov., isolated from soil.</title>
        <authorList>
            <person name="Zhou L.Y."/>
            <person name="Du Z.J."/>
        </authorList>
    </citation>
    <scope>NUCLEOTIDE SEQUENCE [LARGE SCALE GENOMIC DNA]</scope>
    <source>
        <strain evidence="1 2">JDX94</strain>
    </source>
</reference>
<dbReference type="EMBL" id="QPKV01000003">
    <property type="protein sequence ID" value="RDC57468.1"/>
    <property type="molecule type" value="Genomic_DNA"/>
</dbReference>
<dbReference type="AlphaFoldDB" id="A0A369Q595"/>
<dbReference type="RefSeq" id="WP_115402637.1">
    <property type="nucleotide sequence ID" value="NZ_QPKV01000003.1"/>
</dbReference>
<name>A0A369Q595_9SPHI</name>
<protein>
    <submittedName>
        <fullName evidence="1">Uncharacterized protein</fullName>
    </submittedName>
</protein>
<sequence length="117" mass="12296">MEFWLSVTEVGGELPITPVIGLKNMTSMSLKPMDRVMGFNRLHCKVDTKQALKQGVMTGLFRGTVIGVGGAMMDTAAFPLIGTVTGGVSSFMAGFAQGFIQGTVSNVATQLLASCFS</sequence>
<proteinExistence type="predicted"/>
<evidence type="ECO:0000313" key="1">
    <source>
        <dbReference type="EMBL" id="RDC57468.1"/>
    </source>
</evidence>
<evidence type="ECO:0000313" key="2">
    <source>
        <dbReference type="Proteomes" id="UP000253961"/>
    </source>
</evidence>
<dbReference type="Proteomes" id="UP000253961">
    <property type="component" value="Unassembled WGS sequence"/>
</dbReference>
<accession>A0A369Q595</accession>